<organism evidence="1 2">
    <name type="scientific">Azoarcus indigens</name>
    <dbReference type="NCBI Taxonomy" id="29545"/>
    <lineage>
        <taxon>Bacteria</taxon>
        <taxon>Pseudomonadati</taxon>
        <taxon>Pseudomonadota</taxon>
        <taxon>Betaproteobacteria</taxon>
        <taxon>Rhodocyclales</taxon>
        <taxon>Zoogloeaceae</taxon>
        <taxon>Azoarcus</taxon>
    </lineage>
</organism>
<comment type="caution">
    <text evidence="1">The sequence shown here is derived from an EMBL/GenBank/DDBJ whole genome shotgun (WGS) entry which is preliminary data.</text>
</comment>
<dbReference type="OrthoDB" id="5294704at2"/>
<dbReference type="AlphaFoldDB" id="A0A4R6DUP6"/>
<evidence type="ECO:0000313" key="1">
    <source>
        <dbReference type="EMBL" id="TDN48930.1"/>
    </source>
</evidence>
<name>A0A4R6DUP6_9RHOO</name>
<evidence type="ECO:0000313" key="2">
    <source>
        <dbReference type="Proteomes" id="UP000295129"/>
    </source>
</evidence>
<dbReference type="EMBL" id="SNVV01000013">
    <property type="protein sequence ID" value="TDN48930.1"/>
    <property type="molecule type" value="Genomic_DNA"/>
</dbReference>
<dbReference type="Proteomes" id="UP000295129">
    <property type="component" value="Unassembled WGS sequence"/>
</dbReference>
<protein>
    <submittedName>
        <fullName evidence="1">Uncharacterized protein</fullName>
    </submittedName>
</protein>
<sequence>MSGKPNVKLSVTFEFDLALPESLTQGGHEALCKQLHQLLGSMVFQGMPTVTGKQLAQVGGRILAHHHHLEATDLGTPTLAPALLAEAAPHLTDEELPQLARRAAGRLPNGEEEQRAFLRRQALALVNEYRMVPCVVSARLTSGTDAELAARLNLTNGSVLVGERDRQQRLHPKQEALEVIVVHGGASARLPASCAGQTLSGPVIEVAVMELARHRALLQAAWQAGEGKP</sequence>
<proteinExistence type="predicted"/>
<keyword evidence="2" id="KW-1185">Reference proteome</keyword>
<accession>A0A4R6DUP6</accession>
<reference evidence="1 2" key="1">
    <citation type="submission" date="2019-03" db="EMBL/GenBank/DDBJ databases">
        <title>Genomic Encyclopedia of Type Strains, Phase IV (KMG-IV): sequencing the most valuable type-strain genomes for metagenomic binning, comparative biology and taxonomic classification.</title>
        <authorList>
            <person name="Goeker M."/>
        </authorList>
    </citation>
    <scope>NUCLEOTIDE SEQUENCE [LARGE SCALE GENOMIC DNA]</scope>
    <source>
        <strain evidence="1 2">DSM 12121</strain>
    </source>
</reference>
<dbReference type="RefSeq" id="WP_133593010.1">
    <property type="nucleotide sequence ID" value="NZ_SNVV01000013.1"/>
</dbReference>
<gene>
    <name evidence="1" type="ORF">C7389_11351</name>
</gene>